<feature type="non-terminal residue" evidence="1">
    <location>
        <position position="1"/>
    </location>
</feature>
<evidence type="ECO:0008006" key="2">
    <source>
        <dbReference type="Google" id="ProtNLM"/>
    </source>
</evidence>
<gene>
    <name evidence="1" type="ORF">METZ01_LOCUS280389</name>
</gene>
<dbReference type="AlphaFoldDB" id="A0A382KVE1"/>
<proteinExistence type="predicted"/>
<accession>A0A382KVE1</accession>
<sequence length="45" mass="5233">KLAWYMRGGVTLGEMYASCPEDRDCMAKLIKENLETTKKTKMPFF</sequence>
<protein>
    <recommendedName>
        <fullName evidence="2">DUS-like FMN-binding domain-containing protein</fullName>
    </recommendedName>
</protein>
<name>A0A382KVE1_9ZZZZ</name>
<reference evidence="1" key="1">
    <citation type="submission" date="2018-05" db="EMBL/GenBank/DDBJ databases">
        <authorList>
            <person name="Lanie J.A."/>
            <person name="Ng W.-L."/>
            <person name="Kazmierczak K.M."/>
            <person name="Andrzejewski T.M."/>
            <person name="Davidsen T.M."/>
            <person name="Wayne K.J."/>
            <person name="Tettelin H."/>
            <person name="Glass J.I."/>
            <person name="Rusch D."/>
            <person name="Podicherti R."/>
            <person name="Tsui H.-C.T."/>
            <person name="Winkler M.E."/>
        </authorList>
    </citation>
    <scope>NUCLEOTIDE SEQUENCE</scope>
</reference>
<dbReference type="EMBL" id="UINC01082615">
    <property type="protein sequence ID" value="SVC27535.1"/>
    <property type="molecule type" value="Genomic_DNA"/>
</dbReference>
<organism evidence="1">
    <name type="scientific">marine metagenome</name>
    <dbReference type="NCBI Taxonomy" id="408172"/>
    <lineage>
        <taxon>unclassified sequences</taxon>
        <taxon>metagenomes</taxon>
        <taxon>ecological metagenomes</taxon>
    </lineage>
</organism>
<evidence type="ECO:0000313" key="1">
    <source>
        <dbReference type="EMBL" id="SVC27535.1"/>
    </source>
</evidence>